<dbReference type="VEuPathDB" id="TriTrypDB:LDHU3_34.5260"/>
<proteinExistence type="predicted"/>
<dbReference type="AlphaFoldDB" id="A0A504WZR7"/>
<reference evidence="3" key="1">
    <citation type="submission" date="2019-02" db="EMBL/GenBank/DDBJ databases">
        <title>FDA dAtabase for Regulatory Grade micrObial Sequences (FDA-ARGOS): Supporting development and validation of Infectious Disease Dx tests.</title>
        <authorList>
            <person name="Duncan R."/>
            <person name="Fisher C."/>
            <person name="Tallon L."/>
            <person name="Sadzewicz L."/>
            <person name="Sengamalay N."/>
            <person name="Ott S."/>
            <person name="Godinez A."/>
            <person name="Nagaraj S."/>
            <person name="Vavikolanu K."/>
            <person name="Nadendla S."/>
            <person name="Aluvathingal J."/>
            <person name="Sichtig H."/>
        </authorList>
    </citation>
    <scope>NUCLEOTIDE SEQUENCE [LARGE SCALE GENOMIC DNA]</scope>
    <source>
        <strain evidence="3">FDAARGOS_361</strain>
    </source>
</reference>
<dbReference type="EMBL" id="RHLC01000004">
    <property type="protein sequence ID" value="TPP40219.1"/>
    <property type="molecule type" value="Genomic_DNA"/>
</dbReference>
<evidence type="ECO:0000256" key="1">
    <source>
        <dbReference type="SAM" id="MobiDB-lite"/>
    </source>
</evidence>
<feature type="region of interest" description="Disordered" evidence="1">
    <location>
        <begin position="166"/>
        <end position="191"/>
    </location>
</feature>
<evidence type="ECO:0000313" key="3">
    <source>
        <dbReference type="Proteomes" id="UP000318447"/>
    </source>
</evidence>
<gene>
    <name evidence="2" type="ORF">CGC21_26865</name>
</gene>
<name>A0A504WZR7_LEIDO</name>
<accession>A0A504WZR7</accession>
<organism evidence="2 3">
    <name type="scientific">Leishmania donovani</name>
    <dbReference type="NCBI Taxonomy" id="5661"/>
    <lineage>
        <taxon>Eukaryota</taxon>
        <taxon>Discoba</taxon>
        <taxon>Euglenozoa</taxon>
        <taxon>Kinetoplastea</taxon>
        <taxon>Metakinetoplastina</taxon>
        <taxon>Trypanosomatida</taxon>
        <taxon>Trypanosomatidae</taxon>
        <taxon>Leishmaniinae</taxon>
        <taxon>Leishmania</taxon>
    </lineage>
</organism>
<protein>
    <submittedName>
        <fullName evidence="2">Uncharacterized protein</fullName>
    </submittedName>
</protein>
<comment type="caution">
    <text evidence="2">The sequence shown here is derived from an EMBL/GenBank/DDBJ whole genome shotgun (WGS) entry which is preliminary data.</text>
</comment>
<dbReference type="Proteomes" id="UP000318447">
    <property type="component" value="Unassembled WGS sequence"/>
</dbReference>
<evidence type="ECO:0000313" key="2">
    <source>
        <dbReference type="EMBL" id="TPP40219.1"/>
    </source>
</evidence>
<sequence length="191" mass="21418">MSAAARSSDVELSLLLTSTAHPSLSRYRLLKKSLFRFSMLRRAALRLATTAHSGAGVAAAAGGAGGSGQHMNSQQRVLEINSPMSLLRMCYRSIDIKVKSRHARSFLKKRLMEQWAEKCKETNPDKQRFYMDLAGSFLQALHTERNPKPGKAVNFQLSRQVAYEQKLADREKSAAARRVRRMSKEAKAQDH</sequence>
<feature type="compositionally biased region" description="Basic and acidic residues" evidence="1">
    <location>
        <begin position="182"/>
        <end position="191"/>
    </location>
</feature>
<dbReference type="VEuPathDB" id="TriTrypDB:LdBPK_343100.1"/>
<dbReference type="VEuPathDB" id="TriTrypDB:LdCL_340039900"/>